<keyword evidence="2" id="KW-1185">Reference proteome</keyword>
<organism evidence="1 2">
    <name type="scientific">Sporanaerobacter acetigenes DSM 13106</name>
    <dbReference type="NCBI Taxonomy" id="1123281"/>
    <lineage>
        <taxon>Bacteria</taxon>
        <taxon>Bacillati</taxon>
        <taxon>Bacillota</taxon>
        <taxon>Tissierellia</taxon>
        <taxon>Tissierellales</taxon>
        <taxon>Sporanaerobacteraceae</taxon>
        <taxon>Sporanaerobacter</taxon>
    </lineage>
</organism>
<dbReference type="STRING" id="1123281.SAMN02745180_01172"/>
<dbReference type="EMBL" id="FQXR01000005">
    <property type="protein sequence ID" value="SHH85116.1"/>
    <property type="molecule type" value="Genomic_DNA"/>
</dbReference>
<dbReference type="Pfam" id="PF12953">
    <property type="entry name" value="DUF3842"/>
    <property type="match status" value="1"/>
</dbReference>
<accession>A0A1M5WC89</accession>
<evidence type="ECO:0008006" key="3">
    <source>
        <dbReference type="Google" id="ProtNLM"/>
    </source>
</evidence>
<proteinExistence type="predicted"/>
<dbReference type="OrthoDB" id="9797117at2"/>
<evidence type="ECO:0000313" key="2">
    <source>
        <dbReference type="Proteomes" id="UP000184389"/>
    </source>
</evidence>
<dbReference type="AlphaFoldDB" id="A0A1M5WC89"/>
<gene>
    <name evidence="1" type="ORF">SAMN02745180_01172</name>
</gene>
<reference evidence="1 2" key="1">
    <citation type="submission" date="2016-11" db="EMBL/GenBank/DDBJ databases">
        <authorList>
            <person name="Jaros S."/>
            <person name="Januszkiewicz K."/>
            <person name="Wedrychowicz H."/>
        </authorList>
    </citation>
    <scope>NUCLEOTIDE SEQUENCE [LARGE SCALE GENOMIC DNA]</scope>
    <source>
        <strain evidence="1 2">DSM 13106</strain>
    </source>
</reference>
<evidence type="ECO:0000313" key="1">
    <source>
        <dbReference type="EMBL" id="SHH85116.1"/>
    </source>
</evidence>
<dbReference type="Proteomes" id="UP000184389">
    <property type="component" value="Unassembled WGS sequence"/>
</dbReference>
<name>A0A1M5WC89_9FIRM</name>
<protein>
    <recommendedName>
        <fullName evidence="3">DUF3842 family protein</fullName>
    </recommendedName>
</protein>
<dbReference type="RefSeq" id="WP_072743868.1">
    <property type="nucleotide sequence ID" value="NZ_FQXR01000005.1"/>
</dbReference>
<sequence>MDKITTVAVIDGQGGGIGSIIIEKLKSKIPNIKILALGTNANATKSMLKAGANEGATGENAIVYNAKEADIIMGVVAILMPNSMMGELSPKMAEAIGGSHAMKILIPLSKCNIKIAIPGEYNIQQCIDSSVELVKDHISNLE</sequence>
<dbReference type="InterPro" id="IPR024208">
    <property type="entry name" value="DUF3842"/>
</dbReference>